<evidence type="ECO:0000313" key="6">
    <source>
        <dbReference type="EMBL" id="CAB4336102.1"/>
    </source>
</evidence>
<organism evidence="6">
    <name type="scientific">freshwater metagenome</name>
    <dbReference type="NCBI Taxonomy" id="449393"/>
    <lineage>
        <taxon>unclassified sequences</taxon>
        <taxon>metagenomes</taxon>
        <taxon>ecological metagenomes</taxon>
    </lineage>
</organism>
<reference evidence="6" key="1">
    <citation type="submission" date="2020-05" db="EMBL/GenBank/DDBJ databases">
        <authorList>
            <person name="Chiriac C."/>
            <person name="Salcher M."/>
            <person name="Ghai R."/>
            <person name="Kavagutti S V."/>
        </authorList>
    </citation>
    <scope>NUCLEOTIDE SEQUENCE</scope>
</reference>
<keyword evidence="2" id="KW-0274">FAD</keyword>
<dbReference type="InterPro" id="IPR023753">
    <property type="entry name" value="FAD/NAD-binding_dom"/>
</dbReference>
<proteinExistence type="inferred from homology"/>
<sequence>MSECDVLIIGAGPAGLYAAYYAGFRGFSVIVMDVLPEVGGQISAMYPEKDIFDVAGFERVKGRDLVAGLLAQANSYSANYALGQRAQTLTTSEEGPVVVTTNTGHEVKAKAVIITGGIGSFTPRELPAGNEFVDRGLVYFVPRLEEHRDKDVVIIGGGDSAFDWAVSLHNIAKSITIVHRRDAFRAHAGTVDLVKSLGVTLIVNSEVSRVDGVDHVESVTITEKGTNKVTQLPCQTLVAALGFIANIGPIEEWGLNLEKRHIVVDTAMRTSLPRVFAAGDITTYPGKVPLISVGFGEAGLAVNNAVPYIDSSQGVFPGHSSGGGE</sequence>
<evidence type="ECO:0000259" key="5">
    <source>
        <dbReference type="Pfam" id="PF07992"/>
    </source>
</evidence>
<protein>
    <submittedName>
        <fullName evidence="6">Unannotated protein</fullName>
    </submittedName>
</protein>
<evidence type="ECO:0000256" key="4">
    <source>
        <dbReference type="ARBA" id="ARBA00023002"/>
    </source>
</evidence>
<evidence type="ECO:0000256" key="1">
    <source>
        <dbReference type="ARBA" id="ARBA00022630"/>
    </source>
</evidence>
<keyword evidence="3" id="KW-0521">NADP</keyword>
<dbReference type="AlphaFoldDB" id="A0A6J5Z4R8"/>
<dbReference type="PRINTS" id="PR00469">
    <property type="entry name" value="PNDRDTASEII"/>
</dbReference>
<name>A0A6J5Z4R8_9ZZZZ</name>
<dbReference type="InterPro" id="IPR050097">
    <property type="entry name" value="Ferredoxin-NADP_redctase_2"/>
</dbReference>
<dbReference type="SUPFAM" id="SSF51905">
    <property type="entry name" value="FAD/NAD(P)-binding domain"/>
    <property type="match status" value="1"/>
</dbReference>
<dbReference type="EMBL" id="CAESAJ010000046">
    <property type="protein sequence ID" value="CAB4336102.1"/>
    <property type="molecule type" value="Genomic_DNA"/>
</dbReference>
<dbReference type="GO" id="GO:0004324">
    <property type="term" value="F:ferredoxin-NADP+ reductase activity"/>
    <property type="evidence" value="ECO:0007669"/>
    <property type="project" value="InterPro"/>
</dbReference>
<accession>A0A6J5Z4R8</accession>
<dbReference type="PRINTS" id="PR00368">
    <property type="entry name" value="FADPNR"/>
</dbReference>
<evidence type="ECO:0000256" key="3">
    <source>
        <dbReference type="ARBA" id="ARBA00022857"/>
    </source>
</evidence>
<keyword evidence="4" id="KW-0560">Oxidoreductase</keyword>
<evidence type="ECO:0000256" key="2">
    <source>
        <dbReference type="ARBA" id="ARBA00022827"/>
    </source>
</evidence>
<dbReference type="Pfam" id="PF07992">
    <property type="entry name" value="Pyr_redox_2"/>
    <property type="match status" value="1"/>
</dbReference>
<gene>
    <name evidence="6" type="ORF">UFOPK3770_00577</name>
</gene>
<dbReference type="InterPro" id="IPR036188">
    <property type="entry name" value="FAD/NAD-bd_sf"/>
</dbReference>
<dbReference type="PANTHER" id="PTHR48105">
    <property type="entry name" value="THIOREDOXIN REDUCTASE 1-RELATED-RELATED"/>
    <property type="match status" value="1"/>
</dbReference>
<dbReference type="Gene3D" id="3.50.50.60">
    <property type="entry name" value="FAD/NAD(P)-binding domain"/>
    <property type="match status" value="2"/>
</dbReference>
<feature type="domain" description="FAD/NAD(P)-binding" evidence="5">
    <location>
        <begin position="5"/>
        <end position="288"/>
    </location>
</feature>
<dbReference type="HAMAP" id="MF_01685">
    <property type="entry name" value="FENR2"/>
    <property type="match status" value="1"/>
</dbReference>
<dbReference type="InterPro" id="IPR022890">
    <property type="entry name" value="Fd--NADP_Rdtase_type_2"/>
</dbReference>
<keyword evidence="1" id="KW-0285">Flavoprotein</keyword>